<name>A0A174LA15_9FIRM</name>
<gene>
    <name evidence="1" type="ORF">ERS852498_01436</name>
</gene>
<dbReference type="Proteomes" id="UP000095709">
    <property type="component" value="Unassembled WGS sequence"/>
</dbReference>
<accession>A0A174LA15</accession>
<proteinExistence type="predicted"/>
<reference evidence="1 2" key="1">
    <citation type="submission" date="2015-09" db="EMBL/GenBank/DDBJ databases">
        <authorList>
            <consortium name="Pathogen Informatics"/>
        </authorList>
    </citation>
    <scope>NUCLEOTIDE SEQUENCE [LARGE SCALE GENOMIC DNA]</scope>
    <source>
        <strain evidence="1 2">2789STDY5834885</strain>
    </source>
</reference>
<dbReference type="AlphaFoldDB" id="A0A174LA15"/>
<protein>
    <submittedName>
        <fullName evidence="1">Uncharacterized protein</fullName>
    </submittedName>
</protein>
<organism evidence="1 2">
    <name type="scientific">Fusicatenibacter saccharivorans</name>
    <dbReference type="NCBI Taxonomy" id="1150298"/>
    <lineage>
        <taxon>Bacteria</taxon>
        <taxon>Bacillati</taxon>
        <taxon>Bacillota</taxon>
        <taxon>Clostridia</taxon>
        <taxon>Lachnospirales</taxon>
        <taxon>Lachnospiraceae</taxon>
        <taxon>Fusicatenibacter</taxon>
    </lineage>
</organism>
<evidence type="ECO:0000313" key="2">
    <source>
        <dbReference type="Proteomes" id="UP000095709"/>
    </source>
</evidence>
<evidence type="ECO:0000313" key="1">
    <source>
        <dbReference type="EMBL" id="CUP18270.1"/>
    </source>
</evidence>
<dbReference type="EMBL" id="CZAL01000006">
    <property type="protein sequence ID" value="CUP18270.1"/>
    <property type="molecule type" value="Genomic_DNA"/>
</dbReference>
<sequence>MGCFYFLHIVLASREISHLCNTIRICGNGSHFFICFKIIFADTICRFDIFRSKYIESYICKTSSYIFKEMLHSTFYIVQKCHFIQKLSIFVDDQKSCRYFIFHLYFLNLFGIFQRELHIHCFQITIRCHFLTKSVFLTNCQSFDHMWLIFYRSPLIHNISFFIKNGEFCPIQFHTCCYIRFRNFYCCWLVLFHCFQFYCLHILSLVRSIQIQNFIRGHKSSRCF</sequence>